<dbReference type="EMBL" id="JAUOPG010000005">
    <property type="protein sequence ID" value="MDO6453875.1"/>
    <property type="molecule type" value="Genomic_DNA"/>
</dbReference>
<dbReference type="Proteomes" id="UP001177341">
    <property type="component" value="Unassembled WGS sequence"/>
</dbReference>
<keyword evidence="5" id="KW-1185">Reference proteome</keyword>
<dbReference type="PROSITE" id="PS51257">
    <property type="entry name" value="PROKAR_LIPOPROTEIN"/>
    <property type="match status" value="1"/>
</dbReference>
<dbReference type="EMBL" id="JAUYVO010000008">
    <property type="protein sequence ID" value="MDP2523505.1"/>
    <property type="molecule type" value="Genomic_DNA"/>
</dbReference>
<name>A0AAW7XIM1_9GAMM</name>
<sequence length="168" mass="17273">MKTKKIISALVLASACVAGTSTAFAADTKAPGTGPNPFTDCGIGAALFKDTHWAAVSSNIIWDLGTTAVTSATLSPETCSAQNVQAAQFILESYKNLAEDTAKGQGESLAAMMDIYGCQQEQAVSVISAVRADMAEQVGSANYTNQTTVEKASAYYNAVTSAAKVCAA</sequence>
<reference evidence="2" key="1">
    <citation type="submission" date="2023-07" db="EMBL/GenBank/DDBJ databases">
        <title>Genome content predicts the carbon catabolic preferences of heterotrophic bacteria.</title>
        <authorList>
            <person name="Gralka M."/>
        </authorList>
    </citation>
    <scope>NUCLEOTIDE SEQUENCE</scope>
    <source>
        <strain evidence="3">5G01</strain>
        <strain evidence="2">I2M16</strain>
    </source>
</reference>
<evidence type="ECO:0000313" key="2">
    <source>
        <dbReference type="EMBL" id="MDO6453875.1"/>
    </source>
</evidence>
<evidence type="ECO:0000313" key="3">
    <source>
        <dbReference type="EMBL" id="MDP2523505.1"/>
    </source>
</evidence>
<accession>A0AAW7XIM1</accession>
<proteinExistence type="predicted"/>
<dbReference type="Pfam" id="PF11220">
    <property type="entry name" value="DUF3015"/>
    <property type="match status" value="1"/>
</dbReference>
<evidence type="ECO:0000313" key="5">
    <source>
        <dbReference type="Proteomes" id="UP001177341"/>
    </source>
</evidence>
<feature type="chain" id="PRO_5043712235" evidence="1">
    <location>
        <begin position="26"/>
        <end position="168"/>
    </location>
</feature>
<organism evidence="2 4">
    <name type="scientific">Neptunomonas phycophila</name>
    <dbReference type="NCBI Taxonomy" id="1572645"/>
    <lineage>
        <taxon>Bacteria</taxon>
        <taxon>Pseudomonadati</taxon>
        <taxon>Pseudomonadota</taxon>
        <taxon>Gammaproteobacteria</taxon>
        <taxon>Oceanospirillales</taxon>
        <taxon>Oceanospirillaceae</taxon>
        <taxon>Neptunomonas</taxon>
    </lineage>
</organism>
<dbReference type="RefSeq" id="WP_075170903.1">
    <property type="nucleotide sequence ID" value="NZ_CAXHZV010000005.1"/>
</dbReference>
<evidence type="ECO:0000256" key="1">
    <source>
        <dbReference type="SAM" id="SignalP"/>
    </source>
</evidence>
<keyword evidence="1" id="KW-0732">Signal</keyword>
<dbReference type="AlphaFoldDB" id="A0AAW7XIM1"/>
<protein>
    <submittedName>
        <fullName evidence="2">DUF3015 family protein</fullName>
    </submittedName>
</protein>
<dbReference type="GeneID" id="89454771"/>
<gene>
    <name evidence="2" type="ORF">Q4490_09880</name>
    <name evidence="3" type="ORF">Q8W30_13085</name>
</gene>
<evidence type="ECO:0000313" key="4">
    <source>
        <dbReference type="Proteomes" id="UP001169862"/>
    </source>
</evidence>
<comment type="caution">
    <text evidence="2">The sequence shown here is derived from an EMBL/GenBank/DDBJ whole genome shotgun (WGS) entry which is preliminary data.</text>
</comment>
<dbReference type="InterPro" id="IPR021383">
    <property type="entry name" value="DUF3015"/>
</dbReference>
<dbReference type="Proteomes" id="UP001169862">
    <property type="component" value="Unassembled WGS sequence"/>
</dbReference>
<feature type="signal peptide" evidence="1">
    <location>
        <begin position="1"/>
        <end position="25"/>
    </location>
</feature>